<accession>A0A0A2L875</accession>
<dbReference type="HOGENOM" id="CLU_066903_1_0_1"/>
<dbReference type="InterPro" id="IPR011009">
    <property type="entry name" value="Kinase-like_dom_sf"/>
</dbReference>
<dbReference type="AlphaFoldDB" id="A0A0A2L875"/>
<feature type="domain" description="Protein kinase" evidence="1">
    <location>
        <begin position="51"/>
        <end position="330"/>
    </location>
</feature>
<dbReference type="PhylomeDB" id="A0A0A2L875"/>
<dbReference type="EMBL" id="JQGA01000470">
    <property type="protein sequence ID" value="KGO75386.1"/>
    <property type="molecule type" value="Genomic_DNA"/>
</dbReference>
<reference evidence="2 3" key="1">
    <citation type="journal article" date="2015" name="Mol. Plant Microbe Interact.">
        <title>Genome, transcriptome, and functional analyses of Penicillium expansum provide new insights into secondary metabolism and pathogenicity.</title>
        <authorList>
            <person name="Ballester A.R."/>
            <person name="Marcet-Houben M."/>
            <person name="Levin E."/>
            <person name="Sela N."/>
            <person name="Selma-Lazaro C."/>
            <person name="Carmona L."/>
            <person name="Wisniewski M."/>
            <person name="Droby S."/>
            <person name="Gonzalez-Candelas L."/>
            <person name="Gabaldon T."/>
        </authorList>
    </citation>
    <scope>NUCLEOTIDE SEQUENCE [LARGE SCALE GENOMIC DNA]</scope>
    <source>
        <strain evidence="2 3">PHI-1</strain>
    </source>
</reference>
<dbReference type="SUPFAM" id="SSF56112">
    <property type="entry name" value="Protein kinase-like (PK-like)"/>
    <property type="match status" value="1"/>
</dbReference>
<dbReference type="OrthoDB" id="1668230at2759"/>
<evidence type="ECO:0000313" key="2">
    <source>
        <dbReference type="EMBL" id="KGO75386.1"/>
    </source>
</evidence>
<dbReference type="GO" id="GO:0004672">
    <property type="term" value="F:protein kinase activity"/>
    <property type="evidence" value="ECO:0007669"/>
    <property type="project" value="InterPro"/>
</dbReference>
<proteinExistence type="predicted"/>
<dbReference type="STRING" id="40296.A0A0A2L875"/>
<dbReference type="SMART" id="SM00220">
    <property type="entry name" value="S_TKc"/>
    <property type="match status" value="1"/>
</dbReference>
<organism evidence="2 3">
    <name type="scientific">Penicillium italicum</name>
    <name type="common">Blue mold</name>
    <dbReference type="NCBI Taxonomy" id="40296"/>
    <lineage>
        <taxon>Eukaryota</taxon>
        <taxon>Fungi</taxon>
        <taxon>Dikarya</taxon>
        <taxon>Ascomycota</taxon>
        <taxon>Pezizomycotina</taxon>
        <taxon>Eurotiomycetes</taxon>
        <taxon>Eurotiomycetidae</taxon>
        <taxon>Eurotiales</taxon>
        <taxon>Aspergillaceae</taxon>
        <taxon>Penicillium</taxon>
    </lineage>
</organism>
<dbReference type="GO" id="GO:0005524">
    <property type="term" value="F:ATP binding"/>
    <property type="evidence" value="ECO:0007669"/>
    <property type="project" value="InterPro"/>
</dbReference>
<evidence type="ECO:0000313" key="3">
    <source>
        <dbReference type="Proteomes" id="UP000030104"/>
    </source>
</evidence>
<dbReference type="InterPro" id="IPR000719">
    <property type="entry name" value="Prot_kinase_dom"/>
</dbReference>
<gene>
    <name evidence="2" type="ORF">PITC_080720</name>
</gene>
<dbReference type="OMA" id="CYTYWYE"/>
<keyword evidence="3" id="KW-1185">Reference proteome</keyword>
<evidence type="ECO:0000259" key="1">
    <source>
        <dbReference type="PROSITE" id="PS50011"/>
    </source>
</evidence>
<dbReference type="Proteomes" id="UP000030104">
    <property type="component" value="Unassembled WGS sequence"/>
</dbReference>
<name>A0A0A2L875_PENIT</name>
<sequence>MPEEHSFPKLVENLRSNYLALRNRSNLCPPSGKLAYEVLSERIGGRMVESFWYEDEQDETAFGTFVRLVDIPGSLSGDILRLHRDLPLIEGHFEVDGDVIRQITNPPQPPIREEDSEDLTPILARLPEIEIDASRHFTKKGRYRSEVENLLKCQGGSCPGIPLSPHIIKLLGKSPAGELVFEKLDPRYFALGRFFSIAIYKQWTLHIIAALKILHSLGIVYRDLHIENLLFSTDGQTLILADLEGRWGQRSAPEIVLEDTLDSNWTEKSDIYDIGVVIKCIIYANIPITSEVEWPVPPPFDRIVEACTRTDPAERPELIELEAMVESIST</sequence>
<protein>
    <recommendedName>
        <fullName evidence="1">Protein kinase domain-containing protein</fullName>
    </recommendedName>
</protein>
<comment type="caution">
    <text evidence="2">The sequence shown here is derived from an EMBL/GenBank/DDBJ whole genome shotgun (WGS) entry which is preliminary data.</text>
</comment>
<dbReference type="PROSITE" id="PS50011">
    <property type="entry name" value="PROTEIN_KINASE_DOM"/>
    <property type="match status" value="1"/>
</dbReference>
<dbReference type="Gene3D" id="1.10.510.10">
    <property type="entry name" value="Transferase(Phosphotransferase) domain 1"/>
    <property type="match status" value="2"/>
</dbReference>